<dbReference type="InterPro" id="IPR036097">
    <property type="entry name" value="HisK_dim/P_sf"/>
</dbReference>
<keyword evidence="20" id="KW-1185">Reference proteome</keyword>
<dbReference type="SMART" id="SM00387">
    <property type="entry name" value="HATPase_c"/>
    <property type="match status" value="1"/>
</dbReference>
<dbReference type="GO" id="GO:0016020">
    <property type="term" value="C:membrane"/>
    <property type="evidence" value="ECO:0007669"/>
    <property type="project" value="UniProtKB-SubCell"/>
</dbReference>
<dbReference type="PANTHER" id="PTHR45339:SF1">
    <property type="entry name" value="HYBRID SIGNAL TRANSDUCTION HISTIDINE KINASE J"/>
    <property type="match status" value="1"/>
</dbReference>
<evidence type="ECO:0000256" key="13">
    <source>
        <dbReference type="SAM" id="Coils"/>
    </source>
</evidence>
<dbReference type="FunFam" id="3.30.565.10:FF:000010">
    <property type="entry name" value="Sensor histidine kinase RcsC"/>
    <property type="match status" value="1"/>
</dbReference>
<evidence type="ECO:0000259" key="17">
    <source>
        <dbReference type="PROSITE" id="PS50113"/>
    </source>
</evidence>
<evidence type="ECO:0000256" key="1">
    <source>
        <dbReference type="ARBA" id="ARBA00000085"/>
    </source>
</evidence>
<dbReference type="Pfam" id="PF00072">
    <property type="entry name" value="Response_reg"/>
    <property type="match status" value="1"/>
</dbReference>
<comment type="catalytic activity">
    <reaction evidence="1">
        <text>ATP + protein L-histidine = ADP + protein N-phospho-L-histidine.</text>
        <dbReference type="EC" id="2.7.13.3"/>
    </reaction>
</comment>
<dbReference type="InterPro" id="IPR004358">
    <property type="entry name" value="Sig_transdc_His_kin-like_C"/>
</dbReference>
<dbReference type="Pfam" id="PF02518">
    <property type="entry name" value="HATPase_c"/>
    <property type="match status" value="1"/>
</dbReference>
<dbReference type="InterPro" id="IPR000700">
    <property type="entry name" value="PAS-assoc_C"/>
</dbReference>
<sequence>MMWTNPINRLVENIFGRIPLPITLTVPFILQMFVALLLIIGLSFTYRWQLGESFMRQLSETGLSQIEEHLQKYLSLPNHVLAYNEALFRDNPQWLKDSDYLDRHFFLQLHHFNEIDSIWFATIDDRFLSVVRMHNHQSLSSLKSSNSNALKQVLHNNNGDETHVETHPNFSFKESMWYQTPLIKNWGAWSTITSNDLPLLIHPQWVLSKPLYDKQGQLIGVLGVGIDLYDMSDALNKTLISENSKVIIFTAVGQLIAIGTHRNYDNNIPQQDNLLYDNIFTSEYPLLKTISNVLHPLLKKNNQFIGIHQTPISYNNQRYILTTKAVSDSYDLTWFITIVVPELDFLTTIYRDSLDMIVLAILAILLFTWFSIRTARWVIRPILSLDDAAQELAMGNWSHPLPPVHRVDEIGSLSLSFNTMARQLQASIATLKIKNEELQQLNQLKEIKFHNMAAMVPGVIFQWYEKSNGQQGFYYVSPRCWDLYGISAEELQAGTQGLPVHPDDNVLWRDNLRRAIEQGEDLSFEGRFALQNGEVKWWRTIAKPVVSRNEVVLNGIIIDITQQRALEESLRQAKEDAEQAKLEAEVANHAKSRFLANMSHELRTPMNAILGFAQLMIRDSQVTELQQENLNIIIESGEHLLELINDVLEMSKIEAGRVVLNKTVFDFTQALHNVLKMLRIRAKNKGLLLLENIDRTVPRYIKTDENKLRQILINLIANAIKFTEQGDVRIYVSYQPTIAQQSAQLYFAISDTGIGIAAGEINNLFEVFQQGIYHNKQYEGSGLGLPISRQFVQLLGGDITVESELGKGSTFTFNIPIESVDINTLPTIEPTANLCKVTGLIPDQQSYKLLIVEDNDESRLLLKRLLEGVGFEVNEACDGQQAVSLCQWWQPDLIWMDIRMPIMNGYEATKQIKAQAGDKKIIIIALTASAFEHERQHILDAGCDDFVRKPFREREIFDKLTQHLGVHFTYFTPTDSPTTPPNEQAETEQHLLEQQLKTCMPEWLNALQLAAAKADDDLVLQLLQQLPATYHPLTEQMATLAHDFQFDMIINLCHTALSSSSHRQIT</sequence>
<proteinExistence type="predicted"/>
<evidence type="ECO:0000259" key="18">
    <source>
        <dbReference type="PROSITE" id="PS50885"/>
    </source>
</evidence>
<dbReference type="InterPro" id="IPR003660">
    <property type="entry name" value="HAMP_dom"/>
</dbReference>
<feature type="modified residue" description="4-aspartylphosphate" evidence="12">
    <location>
        <position position="897"/>
    </location>
</feature>
<evidence type="ECO:0000256" key="12">
    <source>
        <dbReference type="PROSITE-ProRule" id="PRU00169"/>
    </source>
</evidence>
<dbReference type="SUPFAM" id="SSF55785">
    <property type="entry name" value="PYP-like sensor domain (PAS domain)"/>
    <property type="match status" value="1"/>
</dbReference>
<dbReference type="InterPro" id="IPR011006">
    <property type="entry name" value="CheY-like_superfamily"/>
</dbReference>
<dbReference type="InterPro" id="IPR001789">
    <property type="entry name" value="Sig_transdc_resp-reg_receiver"/>
</dbReference>
<keyword evidence="5" id="KW-0808">Transferase</keyword>
<keyword evidence="7" id="KW-0418">Kinase</keyword>
<dbReference type="Gene3D" id="3.40.50.2300">
    <property type="match status" value="1"/>
</dbReference>
<dbReference type="CDD" id="cd17546">
    <property type="entry name" value="REC_hyHK_CKI1_RcsC-like"/>
    <property type="match status" value="1"/>
</dbReference>
<dbReference type="CDD" id="cd00130">
    <property type="entry name" value="PAS"/>
    <property type="match status" value="1"/>
</dbReference>
<dbReference type="CDD" id="cd06225">
    <property type="entry name" value="HAMP"/>
    <property type="match status" value="1"/>
</dbReference>
<dbReference type="InterPro" id="IPR013655">
    <property type="entry name" value="PAS_fold_3"/>
</dbReference>
<keyword evidence="14" id="KW-0472">Membrane</keyword>
<dbReference type="Gene3D" id="3.30.565.10">
    <property type="entry name" value="Histidine kinase-like ATPase, C-terminal domain"/>
    <property type="match status" value="1"/>
</dbReference>
<dbReference type="CDD" id="cd16922">
    <property type="entry name" value="HATPase_EvgS-ArcB-TorS-like"/>
    <property type="match status" value="1"/>
</dbReference>
<keyword evidence="9" id="KW-0902">Two-component regulatory system</keyword>
<dbReference type="OrthoDB" id="9792854at2"/>
<dbReference type="PROSITE" id="PS50110">
    <property type="entry name" value="RESPONSE_REGULATORY"/>
    <property type="match status" value="1"/>
</dbReference>
<evidence type="ECO:0000256" key="5">
    <source>
        <dbReference type="ARBA" id="ARBA00022679"/>
    </source>
</evidence>
<dbReference type="PROSITE" id="PS50109">
    <property type="entry name" value="HIS_KIN"/>
    <property type="match status" value="1"/>
</dbReference>
<evidence type="ECO:0000256" key="10">
    <source>
        <dbReference type="ARBA" id="ARBA00064003"/>
    </source>
</evidence>
<dbReference type="SUPFAM" id="SSF52172">
    <property type="entry name" value="CheY-like"/>
    <property type="match status" value="1"/>
</dbReference>
<dbReference type="STRING" id="395493.BegalDRAFT_1078"/>
<dbReference type="NCBIfam" id="TIGR00229">
    <property type="entry name" value="sensory_box"/>
    <property type="match status" value="1"/>
</dbReference>
<feature type="domain" description="Response regulatory" evidence="16">
    <location>
        <begin position="848"/>
        <end position="964"/>
    </location>
</feature>
<feature type="domain" description="PAC" evidence="17">
    <location>
        <begin position="522"/>
        <end position="572"/>
    </location>
</feature>
<dbReference type="FunFam" id="1.10.287.130:FF:000002">
    <property type="entry name" value="Two-component osmosensing histidine kinase"/>
    <property type="match status" value="1"/>
</dbReference>
<dbReference type="Gene3D" id="6.10.340.10">
    <property type="match status" value="1"/>
</dbReference>
<evidence type="ECO:0000256" key="14">
    <source>
        <dbReference type="SAM" id="Phobius"/>
    </source>
</evidence>
<keyword evidence="14" id="KW-1133">Transmembrane helix</keyword>
<evidence type="ECO:0000259" key="15">
    <source>
        <dbReference type="PROSITE" id="PS50109"/>
    </source>
</evidence>
<dbReference type="Gene3D" id="1.10.287.130">
    <property type="match status" value="1"/>
</dbReference>
<dbReference type="SUPFAM" id="SSF158472">
    <property type="entry name" value="HAMP domain-like"/>
    <property type="match status" value="1"/>
</dbReference>
<name>I3CED8_9GAMM</name>
<keyword evidence="13" id="KW-0175">Coiled coil</keyword>
<evidence type="ECO:0000256" key="3">
    <source>
        <dbReference type="ARBA" id="ARBA00012438"/>
    </source>
</evidence>
<feature type="transmembrane region" description="Helical" evidence="14">
    <location>
        <begin position="354"/>
        <end position="372"/>
    </location>
</feature>
<evidence type="ECO:0000256" key="9">
    <source>
        <dbReference type="ARBA" id="ARBA00023012"/>
    </source>
</evidence>
<dbReference type="Pfam" id="PF00672">
    <property type="entry name" value="HAMP"/>
    <property type="match status" value="1"/>
</dbReference>
<dbReference type="GO" id="GO:0000155">
    <property type="term" value="F:phosphorelay sensor kinase activity"/>
    <property type="evidence" value="ECO:0007669"/>
    <property type="project" value="InterPro"/>
</dbReference>
<dbReference type="SMART" id="SM00388">
    <property type="entry name" value="HisKA"/>
    <property type="match status" value="1"/>
</dbReference>
<gene>
    <name evidence="19" type="ORF">BegalDRAFT_1078</name>
</gene>
<evidence type="ECO:0000256" key="2">
    <source>
        <dbReference type="ARBA" id="ARBA00004370"/>
    </source>
</evidence>
<dbReference type="PROSITE" id="PS50113">
    <property type="entry name" value="PAC"/>
    <property type="match status" value="1"/>
</dbReference>
<dbReference type="RefSeq" id="WP_002684427.1">
    <property type="nucleotide sequence ID" value="NZ_JH600070.1"/>
</dbReference>
<protein>
    <recommendedName>
        <fullName evidence="11">Sensory/regulatory protein RpfC</fullName>
        <ecNumber evidence="3">2.7.13.3</ecNumber>
    </recommendedName>
</protein>
<dbReference type="SUPFAM" id="SSF47384">
    <property type="entry name" value="Homodimeric domain of signal transducing histidine kinase"/>
    <property type="match status" value="1"/>
</dbReference>
<dbReference type="PRINTS" id="PR00344">
    <property type="entry name" value="BCTRLSENSOR"/>
</dbReference>
<keyword evidence="6" id="KW-0547">Nucleotide-binding</keyword>
<reference evidence="19 20" key="1">
    <citation type="submission" date="2011-11" db="EMBL/GenBank/DDBJ databases">
        <title>Improved High-Quality Draft sequence of Beggiatoa alba B18lD.</title>
        <authorList>
            <consortium name="US DOE Joint Genome Institute"/>
            <person name="Lucas S."/>
            <person name="Han J."/>
            <person name="Lapidus A."/>
            <person name="Cheng J.-F."/>
            <person name="Goodwin L."/>
            <person name="Pitluck S."/>
            <person name="Peters L."/>
            <person name="Mikhailova N."/>
            <person name="Held B."/>
            <person name="Detter J.C."/>
            <person name="Han C."/>
            <person name="Tapia R."/>
            <person name="Land M."/>
            <person name="Hauser L."/>
            <person name="Kyrpides N."/>
            <person name="Ivanova N."/>
            <person name="Pagani I."/>
            <person name="Samuel K."/>
            <person name="Teske A."/>
            <person name="Mueller J."/>
            <person name="Woyke T."/>
        </authorList>
    </citation>
    <scope>NUCLEOTIDE SEQUENCE [LARGE SCALE GENOMIC DNA]</scope>
    <source>
        <strain evidence="19 20">B18LD</strain>
    </source>
</reference>
<keyword evidence="14" id="KW-0812">Transmembrane</keyword>
<keyword evidence="4 12" id="KW-0597">Phosphoprotein</keyword>
<evidence type="ECO:0000256" key="11">
    <source>
        <dbReference type="ARBA" id="ARBA00068150"/>
    </source>
</evidence>
<dbReference type="CDD" id="cd18773">
    <property type="entry name" value="PDC1_HK_sensor"/>
    <property type="match status" value="1"/>
</dbReference>
<feature type="transmembrane region" description="Helical" evidence="14">
    <location>
        <begin position="20"/>
        <end position="46"/>
    </location>
</feature>
<dbReference type="HOGENOM" id="CLU_000445_114_10_6"/>
<dbReference type="SMART" id="SM00304">
    <property type="entry name" value="HAMP"/>
    <property type="match status" value="1"/>
</dbReference>
<evidence type="ECO:0000256" key="4">
    <source>
        <dbReference type="ARBA" id="ARBA00022553"/>
    </source>
</evidence>
<dbReference type="EC" id="2.7.13.3" evidence="3"/>
<dbReference type="InterPro" id="IPR000014">
    <property type="entry name" value="PAS"/>
</dbReference>
<evidence type="ECO:0000259" key="16">
    <source>
        <dbReference type="PROSITE" id="PS50110"/>
    </source>
</evidence>
<feature type="domain" description="HAMP" evidence="18">
    <location>
        <begin position="376"/>
        <end position="429"/>
    </location>
</feature>
<evidence type="ECO:0000256" key="7">
    <source>
        <dbReference type="ARBA" id="ARBA00022777"/>
    </source>
</evidence>
<dbReference type="AlphaFoldDB" id="I3CED8"/>
<dbReference type="CDD" id="cd00082">
    <property type="entry name" value="HisKA"/>
    <property type="match status" value="1"/>
</dbReference>
<dbReference type="PROSITE" id="PS50885">
    <property type="entry name" value="HAMP"/>
    <property type="match status" value="1"/>
</dbReference>
<comment type="subunit">
    <text evidence="10">At low DSF concentrations, interacts with RpfF.</text>
</comment>
<evidence type="ECO:0000313" key="19">
    <source>
        <dbReference type="EMBL" id="EIJ41981.1"/>
    </source>
</evidence>
<evidence type="ECO:0000256" key="6">
    <source>
        <dbReference type="ARBA" id="ARBA00022741"/>
    </source>
</evidence>
<dbReference type="eggNOG" id="COG0745">
    <property type="taxonomic scope" value="Bacteria"/>
</dbReference>
<comment type="subcellular location">
    <subcellularLocation>
        <location evidence="2">Membrane</location>
    </subcellularLocation>
</comment>
<dbReference type="PANTHER" id="PTHR45339">
    <property type="entry name" value="HYBRID SIGNAL TRANSDUCTION HISTIDINE KINASE J"/>
    <property type="match status" value="1"/>
</dbReference>
<evidence type="ECO:0000256" key="8">
    <source>
        <dbReference type="ARBA" id="ARBA00022840"/>
    </source>
</evidence>
<dbReference type="EMBL" id="JH600070">
    <property type="protein sequence ID" value="EIJ41981.1"/>
    <property type="molecule type" value="Genomic_DNA"/>
</dbReference>
<dbReference type="InterPro" id="IPR003594">
    <property type="entry name" value="HATPase_dom"/>
</dbReference>
<feature type="coiled-coil region" evidence="13">
    <location>
        <begin position="421"/>
        <end position="448"/>
    </location>
</feature>
<dbReference type="Proteomes" id="UP000005744">
    <property type="component" value="Unassembled WGS sequence"/>
</dbReference>
<dbReference type="InterPro" id="IPR036890">
    <property type="entry name" value="HATPase_C_sf"/>
</dbReference>
<dbReference type="InterPro" id="IPR035965">
    <property type="entry name" value="PAS-like_dom_sf"/>
</dbReference>
<dbReference type="Pfam" id="PF00512">
    <property type="entry name" value="HisKA"/>
    <property type="match status" value="1"/>
</dbReference>
<dbReference type="SMART" id="SM00448">
    <property type="entry name" value="REC"/>
    <property type="match status" value="1"/>
</dbReference>
<dbReference type="SUPFAM" id="SSF55874">
    <property type="entry name" value="ATPase domain of HSP90 chaperone/DNA topoisomerase II/histidine kinase"/>
    <property type="match status" value="1"/>
</dbReference>
<feature type="domain" description="Histidine kinase" evidence="15">
    <location>
        <begin position="597"/>
        <end position="819"/>
    </location>
</feature>
<dbReference type="GO" id="GO:0005524">
    <property type="term" value="F:ATP binding"/>
    <property type="evidence" value="ECO:0007669"/>
    <property type="project" value="UniProtKB-KW"/>
</dbReference>
<dbReference type="eggNOG" id="COG5002">
    <property type="taxonomic scope" value="Bacteria"/>
</dbReference>
<accession>I3CED8</accession>
<organism evidence="19 20">
    <name type="scientific">Beggiatoa alba B18LD</name>
    <dbReference type="NCBI Taxonomy" id="395493"/>
    <lineage>
        <taxon>Bacteria</taxon>
        <taxon>Pseudomonadati</taxon>
        <taxon>Pseudomonadota</taxon>
        <taxon>Gammaproteobacteria</taxon>
        <taxon>Thiotrichales</taxon>
        <taxon>Thiotrichaceae</taxon>
        <taxon>Beggiatoa</taxon>
    </lineage>
</organism>
<keyword evidence="8" id="KW-0067">ATP-binding</keyword>
<evidence type="ECO:0000313" key="20">
    <source>
        <dbReference type="Proteomes" id="UP000005744"/>
    </source>
</evidence>
<dbReference type="InterPro" id="IPR003661">
    <property type="entry name" value="HisK_dim/P_dom"/>
</dbReference>
<dbReference type="InterPro" id="IPR005467">
    <property type="entry name" value="His_kinase_dom"/>
</dbReference>
<dbReference type="Pfam" id="PF08447">
    <property type="entry name" value="PAS_3"/>
    <property type="match status" value="1"/>
</dbReference>
<dbReference type="Gene3D" id="3.30.450.20">
    <property type="entry name" value="PAS domain"/>
    <property type="match status" value="2"/>
</dbReference>
<feature type="coiled-coil region" evidence="13">
    <location>
        <begin position="560"/>
        <end position="590"/>
    </location>
</feature>